<dbReference type="Proteomes" id="UP000054538">
    <property type="component" value="Unassembled WGS sequence"/>
</dbReference>
<dbReference type="InParanoid" id="A0A0D0DSW7"/>
<dbReference type="HOGENOM" id="CLU_2997123_0_0_1"/>
<accession>A0A0D0DSW7</accession>
<dbReference type="EMBL" id="KN825389">
    <property type="protein sequence ID" value="KIK91421.1"/>
    <property type="molecule type" value="Genomic_DNA"/>
</dbReference>
<proteinExistence type="predicted"/>
<evidence type="ECO:0000313" key="2">
    <source>
        <dbReference type="Proteomes" id="UP000054538"/>
    </source>
</evidence>
<organism evidence="1 2">
    <name type="scientific">Paxillus rubicundulus Ve08.2h10</name>
    <dbReference type="NCBI Taxonomy" id="930991"/>
    <lineage>
        <taxon>Eukaryota</taxon>
        <taxon>Fungi</taxon>
        <taxon>Dikarya</taxon>
        <taxon>Basidiomycota</taxon>
        <taxon>Agaricomycotina</taxon>
        <taxon>Agaricomycetes</taxon>
        <taxon>Agaricomycetidae</taxon>
        <taxon>Boletales</taxon>
        <taxon>Paxilineae</taxon>
        <taxon>Paxillaceae</taxon>
        <taxon>Paxillus</taxon>
    </lineage>
</organism>
<dbReference type="AlphaFoldDB" id="A0A0D0DSW7"/>
<keyword evidence="2" id="KW-1185">Reference proteome</keyword>
<sequence>MEVVMPKGKGKKILELMRQLPSRLWRWLSTWSHAPNVWVVQSCAMGSPNALVKSVQV</sequence>
<reference evidence="1 2" key="1">
    <citation type="submission" date="2014-04" db="EMBL/GenBank/DDBJ databases">
        <authorList>
            <consortium name="DOE Joint Genome Institute"/>
            <person name="Kuo A."/>
            <person name="Kohler A."/>
            <person name="Jargeat P."/>
            <person name="Nagy L.G."/>
            <person name="Floudas D."/>
            <person name="Copeland A."/>
            <person name="Barry K.W."/>
            <person name="Cichocki N."/>
            <person name="Veneault-Fourrey C."/>
            <person name="LaButti K."/>
            <person name="Lindquist E.A."/>
            <person name="Lipzen A."/>
            <person name="Lundell T."/>
            <person name="Morin E."/>
            <person name="Murat C."/>
            <person name="Sun H."/>
            <person name="Tunlid A."/>
            <person name="Henrissat B."/>
            <person name="Grigoriev I.V."/>
            <person name="Hibbett D.S."/>
            <person name="Martin F."/>
            <person name="Nordberg H.P."/>
            <person name="Cantor M.N."/>
            <person name="Hua S.X."/>
        </authorList>
    </citation>
    <scope>NUCLEOTIDE SEQUENCE [LARGE SCALE GENOMIC DNA]</scope>
    <source>
        <strain evidence="1 2">Ve08.2h10</strain>
    </source>
</reference>
<gene>
    <name evidence="1" type="ORF">PAXRUDRAFT_13796</name>
</gene>
<name>A0A0D0DSW7_9AGAM</name>
<protein>
    <submittedName>
        <fullName evidence="1">Uncharacterized protein</fullName>
    </submittedName>
</protein>
<evidence type="ECO:0000313" key="1">
    <source>
        <dbReference type="EMBL" id="KIK91421.1"/>
    </source>
</evidence>
<reference evidence="2" key="2">
    <citation type="submission" date="2015-01" db="EMBL/GenBank/DDBJ databases">
        <title>Evolutionary Origins and Diversification of the Mycorrhizal Mutualists.</title>
        <authorList>
            <consortium name="DOE Joint Genome Institute"/>
            <consortium name="Mycorrhizal Genomics Consortium"/>
            <person name="Kohler A."/>
            <person name="Kuo A."/>
            <person name="Nagy L.G."/>
            <person name="Floudas D."/>
            <person name="Copeland A."/>
            <person name="Barry K.W."/>
            <person name="Cichocki N."/>
            <person name="Veneault-Fourrey C."/>
            <person name="LaButti K."/>
            <person name="Lindquist E.A."/>
            <person name="Lipzen A."/>
            <person name="Lundell T."/>
            <person name="Morin E."/>
            <person name="Murat C."/>
            <person name="Riley R."/>
            <person name="Ohm R."/>
            <person name="Sun H."/>
            <person name="Tunlid A."/>
            <person name="Henrissat B."/>
            <person name="Grigoriev I.V."/>
            <person name="Hibbett D.S."/>
            <person name="Martin F."/>
        </authorList>
    </citation>
    <scope>NUCLEOTIDE SEQUENCE [LARGE SCALE GENOMIC DNA]</scope>
    <source>
        <strain evidence="2">Ve08.2h10</strain>
    </source>
</reference>